<dbReference type="EMBL" id="JAAVLX010000011">
    <property type="protein sequence ID" value="NOJ43577.1"/>
    <property type="molecule type" value="Genomic_DNA"/>
</dbReference>
<feature type="transmembrane region" description="Helical" evidence="6">
    <location>
        <begin position="153"/>
        <end position="171"/>
    </location>
</feature>
<keyword evidence="3 6" id="KW-0812">Transmembrane</keyword>
<comment type="subcellular location">
    <subcellularLocation>
        <location evidence="1">Cell membrane</location>
        <topology evidence="1">Multi-pass membrane protein</topology>
    </subcellularLocation>
</comment>
<evidence type="ECO:0000256" key="1">
    <source>
        <dbReference type="ARBA" id="ARBA00004651"/>
    </source>
</evidence>
<dbReference type="PANTHER" id="PTHR47371">
    <property type="entry name" value="LIPOTEICHOIC ACID SYNTHASE"/>
    <property type="match status" value="1"/>
</dbReference>
<dbReference type="InterPro" id="IPR050448">
    <property type="entry name" value="OpgB/LTA_synthase_biosynth"/>
</dbReference>
<keyword evidence="9" id="KW-1185">Reference proteome</keyword>
<dbReference type="Proteomes" id="UP000544122">
    <property type="component" value="Unassembled WGS sequence"/>
</dbReference>
<feature type="transmembrane region" description="Helical" evidence="6">
    <location>
        <begin position="75"/>
        <end position="103"/>
    </location>
</feature>
<dbReference type="SUPFAM" id="SSF53649">
    <property type="entry name" value="Alkaline phosphatase-like"/>
    <property type="match status" value="1"/>
</dbReference>
<organism evidence="8 9">
    <name type="scientific">Bradyrhizobium australiense</name>
    <dbReference type="NCBI Taxonomy" id="2721161"/>
    <lineage>
        <taxon>Bacteria</taxon>
        <taxon>Pseudomonadati</taxon>
        <taxon>Pseudomonadota</taxon>
        <taxon>Alphaproteobacteria</taxon>
        <taxon>Hyphomicrobiales</taxon>
        <taxon>Nitrobacteraceae</taxon>
        <taxon>Bradyrhizobium</taxon>
    </lineage>
</organism>
<dbReference type="InterPro" id="IPR017850">
    <property type="entry name" value="Alkaline_phosphatase_core_sf"/>
</dbReference>
<dbReference type="AlphaFoldDB" id="A0A7Y4LYG8"/>
<feature type="transmembrane region" description="Helical" evidence="6">
    <location>
        <begin position="123"/>
        <end position="141"/>
    </location>
</feature>
<accession>A0A7Y4LYG8</accession>
<name>A0A7Y4LYG8_9BRAD</name>
<evidence type="ECO:0000313" key="8">
    <source>
        <dbReference type="EMBL" id="NOJ43577.1"/>
    </source>
</evidence>
<reference evidence="8 9" key="1">
    <citation type="submission" date="2020-03" db="EMBL/GenBank/DDBJ databases">
        <title>Bradyrhizobium diversity isolated from nodules of Indigofera sp.</title>
        <authorList>
            <person name="Klepa M."/>
            <person name="Helene L."/>
            <person name="Hungria M."/>
        </authorList>
    </citation>
    <scope>NUCLEOTIDE SEQUENCE [LARGE SCALE GENOMIC DNA]</scope>
    <source>
        <strain evidence="8 9">WSM 1791</strain>
    </source>
</reference>
<keyword evidence="2" id="KW-1003">Cell membrane</keyword>
<dbReference type="InterPro" id="IPR000917">
    <property type="entry name" value="Sulfatase_N"/>
</dbReference>
<feature type="domain" description="Sulfatase N-terminal" evidence="7">
    <location>
        <begin position="286"/>
        <end position="477"/>
    </location>
</feature>
<dbReference type="GO" id="GO:0016787">
    <property type="term" value="F:hydrolase activity"/>
    <property type="evidence" value="ECO:0007669"/>
    <property type="project" value="UniProtKB-KW"/>
</dbReference>
<protein>
    <submittedName>
        <fullName evidence="8">Sulfatase-like hydrolase/transferase</fullName>
    </submittedName>
</protein>
<comment type="caution">
    <text evidence="8">The sequence shown here is derived from an EMBL/GenBank/DDBJ whole genome shotgun (WGS) entry which is preliminary data.</text>
</comment>
<keyword evidence="8" id="KW-0808">Transferase</keyword>
<keyword evidence="5 6" id="KW-0472">Membrane</keyword>
<evidence type="ECO:0000256" key="3">
    <source>
        <dbReference type="ARBA" id="ARBA00022692"/>
    </source>
</evidence>
<feature type="transmembrane region" description="Helical" evidence="6">
    <location>
        <begin position="20"/>
        <end position="42"/>
    </location>
</feature>
<gene>
    <name evidence="8" type="ORF">HCN58_29120</name>
</gene>
<proteinExistence type="predicted"/>
<evidence type="ECO:0000256" key="5">
    <source>
        <dbReference type="ARBA" id="ARBA00023136"/>
    </source>
</evidence>
<dbReference type="Pfam" id="PF00884">
    <property type="entry name" value="Sulfatase"/>
    <property type="match status" value="1"/>
</dbReference>
<evidence type="ECO:0000256" key="2">
    <source>
        <dbReference type="ARBA" id="ARBA00022475"/>
    </source>
</evidence>
<keyword evidence="4 6" id="KW-1133">Transmembrane helix</keyword>
<evidence type="ECO:0000313" key="9">
    <source>
        <dbReference type="Proteomes" id="UP000544122"/>
    </source>
</evidence>
<sequence length="584" mass="64570">MSVVAGPGMSEDARADARSVRFFVQAGLVAAVHLVGLAVLLTAEYGPFAITLAVLTWIFVNCFLLVVLQRPGVCAAIAVTLIVILIALSRFKFGILQLTLTFLDFLIIDRDTFSFLLSVFPRLQMQLILAALIAAPVLWALWRFDPFRVRRAFALTGLAASAVLISAMSLASPEQPWEPFQGVNHISSLARSGVVAVSRLASTGWIEANPPADGALRLASDAHAALSPVLPPATACDPGAKRPHIILLLDESSFDVTSAPGIKVPAGYADHFKSADGKRRTMMAESTGGPTWYTEFNVLTGLSARSFGDLKFYVTRIAAGRVTRGLPQSLQNCGYKTVSLYPTYGDFLSARAFQKGTGIDRFIDMAEMGVNEDMQPDSFYYDQALKAFAREEPSRSPVFMFVYLTANHFPWTDVYRPDLTPEGWMPPGNTAEIDEYIRRQTMTANDYREFTERLKRDYPDESFLILRFGDHQPAISQKLLEPGIDRKLLAKRLMASDRRYYSTYYAIDGINYQPRNLSSALETLDAAYIPVVLQEAAGIPLDPSFAEQKSIMLRCKGIFYACKKGSEARRFNRLLIDAGMIKGL</sequence>
<feature type="transmembrane region" description="Helical" evidence="6">
    <location>
        <begin position="48"/>
        <end position="68"/>
    </location>
</feature>
<evidence type="ECO:0000259" key="7">
    <source>
        <dbReference type="Pfam" id="PF00884"/>
    </source>
</evidence>
<dbReference type="GO" id="GO:0016740">
    <property type="term" value="F:transferase activity"/>
    <property type="evidence" value="ECO:0007669"/>
    <property type="project" value="UniProtKB-KW"/>
</dbReference>
<dbReference type="PANTHER" id="PTHR47371:SF3">
    <property type="entry name" value="PHOSPHOGLYCEROL TRANSFERASE I"/>
    <property type="match status" value="1"/>
</dbReference>
<evidence type="ECO:0000256" key="4">
    <source>
        <dbReference type="ARBA" id="ARBA00022989"/>
    </source>
</evidence>
<dbReference type="GO" id="GO:0005886">
    <property type="term" value="C:plasma membrane"/>
    <property type="evidence" value="ECO:0007669"/>
    <property type="project" value="UniProtKB-SubCell"/>
</dbReference>
<keyword evidence="8" id="KW-0378">Hydrolase</keyword>
<dbReference type="Gene3D" id="3.40.720.10">
    <property type="entry name" value="Alkaline Phosphatase, subunit A"/>
    <property type="match status" value="1"/>
</dbReference>
<evidence type="ECO:0000256" key="6">
    <source>
        <dbReference type="SAM" id="Phobius"/>
    </source>
</evidence>